<feature type="repeat" description="Solcar" evidence="5">
    <location>
        <begin position="19"/>
        <end position="113"/>
    </location>
</feature>
<dbReference type="PANTHER" id="PTHR46181">
    <property type="entry name" value="MITOCHONDRIAL GLYCINE TRANSPORTER"/>
    <property type="match status" value="1"/>
</dbReference>
<comment type="subcellular location">
    <subcellularLocation>
        <location evidence="1">Membrane</location>
        <topology evidence="1">Multi-pass membrane protein</topology>
    </subcellularLocation>
</comment>
<dbReference type="InterPro" id="IPR023395">
    <property type="entry name" value="MCP_dom_sf"/>
</dbReference>
<sequence length="312" mass="34561">MISGKDSSPRENTTRANNNSVIESLVSGSISSTLTTIVYQPLDLLKTRIQLRDNSIKTADGKTILLGRITKSALTLVKHDGLLCLWKGTGASLLRSCPGVGLYYATLTMLQTNYSSQTNRPNDAVQAFYFGLMARSMVSFMLLPVTVVKVRYESGRFNYPSLIGAIGAAYTSSSGWVGLVPTVLRDSIFSGTYYMCYTQLKSQDETTSEALHPDRLRHHMRLFSYGVMSGFVASFITNPIDVLKTAIQAASNDTAEGSSKLTMRQVASKMLNEPKGFFRFFDGLIPRSARRTLITASTWTFYELLIDLMHFK</sequence>
<protein>
    <submittedName>
        <fullName evidence="7">Solute carrier family 25 member 38</fullName>
    </submittedName>
</protein>
<comment type="similarity">
    <text evidence="2 6">Belongs to the mitochondrial carrier (TC 2.A.29) family.</text>
</comment>
<dbReference type="Gene3D" id="1.50.40.10">
    <property type="entry name" value="Mitochondrial carrier domain"/>
    <property type="match status" value="1"/>
</dbReference>
<dbReference type="GO" id="GO:0015187">
    <property type="term" value="F:glycine transmembrane transporter activity"/>
    <property type="evidence" value="ECO:0007669"/>
    <property type="project" value="TreeGrafter"/>
</dbReference>
<dbReference type="PROSITE" id="PS50920">
    <property type="entry name" value="SOLCAR"/>
    <property type="match status" value="3"/>
</dbReference>
<feature type="repeat" description="Solcar" evidence="5">
    <location>
        <begin position="217"/>
        <end position="308"/>
    </location>
</feature>
<evidence type="ECO:0000256" key="1">
    <source>
        <dbReference type="ARBA" id="ARBA00004141"/>
    </source>
</evidence>
<gene>
    <name evidence="7" type="primary">slc25a38</name>
    <name evidence="7" type="ORF">g.13569</name>
</gene>
<dbReference type="GO" id="GO:0016020">
    <property type="term" value="C:membrane"/>
    <property type="evidence" value="ECO:0007669"/>
    <property type="project" value="UniProtKB-SubCell"/>
</dbReference>
<evidence type="ECO:0000256" key="4">
    <source>
        <dbReference type="ARBA" id="ARBA00023136"/>
    </source>
</evidence>
<evidence type="ECO:0000313" key="7">
    <source>
        <dbReference type="EMBL" id="MDE47842.1"/>
    </source>
</evidence>
<feature type="repeat" description="Solcar" evidence="5">
    <location>
        <begin position="122"/>
        <end position="203"/>
    </location>
</feature>
<proteinExistence type="inferred from homology"/>
<dbReference type="PANTHER" id="PTHR46181:SF3">
    <property type="entry name" value="MITOCHONDRIAL GLYCINE TRANSPORTER"/>
    <property type="match status" value="1"/>
</dbReference>
<dbReference type="GO" id="GO:1904983">
    <property type="term" value="P:glycine import into mitochondrion"/>
    <property type="evidence" value="ECO:0007669"/>
    <property type="project" value="TreeGrafter"/>
</dbReference>
<dbReference type="InterPro" id="IPR018108">
    <property type="entry name" value="MCP_transmembrane"/>
</dbReference>
<keyword evidence="3 5" id="KW-0812">Transmembrane</keyword>
<dbReference type="SUPFAM" id="SSF103506">
    <property type="entry name" value="Mitochondrial carrier"/>
    <property type="match status" value="1"/>
</dbReference>
<dbReference type="EMBL" id="GGYP01003071">
    <property type="protein sequence ID" value="MDE47842.1"/>
    <property type="molecule type" value="Transcribed_RNA"/>
</dbReference>
<dbReference type="GO" id="GO:0005739">
    <property type="term" value="C:mitochondrion"/>
    <property type="evidence" value="ECO:0007669"/>
    <property type="project" value="TreeGrafter"/>
</dbReference>
<evidence type="ECO:0000256" key="5">
    <source>
        <dbReference type="PROSITE-ProRule" id="PRU00282"/>
    </source>
</evidence>
<evidence type="ECO:0000256" key="2">
    <source>
        <dbReference type="ARBA" id="ARBA00006375"/>
    </source>
</evidence>
<dbReference type="Pfam" id="PF00153">
    <property type="entry name" value="Mito_carr"/>
    <property type="match status" value="3"/>
</dbReference>
<reference evidence="7" key="1">
    <citation type="submission" date="2018-10" db="EMBL/GenBank/DDBJ databases">
        <title>Transcriptome assembly of Aceria tosichella (Wheat curl mite) Type 2.</title>
        <authorList>
            <person name="Scully E.D."/>
            <person name="Geib S.M."/>
            <person name="Palmer N.A."/>
            <person name="Gupta A.K."/>
            <person name="Sarath G."/>
            <person name="Tatineni S."/>
        </authorList>
    </citation>
    <scope>NUCLEOTIDE SEQUENCE</scope>
    <source>
        <strain evidence="7">LincolnNE</strain>
    </source>
</reference>
<evidence type="ECO:0000256" key="6">
    <source>
        <dbReference type="RuleBase" id="RU000488"/>
    </source>
</evidence>
<keyword evidence="4 5" id="KW-0472">Membrane</keyword>
<name>A0A6G1SD11_9ACAR</name>
<accession>A0A6G1SD11</accession>
<dbReference type="AlphaFoldDB" id="A0A6G1SD11"/>
<keyword evidence="6" id="KW-0813">Transport</keyword>
<evidence type="ECO:0000256" key="3">
    <source>
        <dbReference type="ARBA" id="ARBA00022692"/>
    </source>
</evidence>
<organism evidence="7">
    <name type="scientific">Aceria tosichella</name>
    <name type="common">wheat curl mite</name>
    <dbReference type="NCBI Taxonomy" id="561515"/>
    <lineage>
        <taxon>Eukaryota</taxon>
        <taxon>Metazoa</taxon>
        <taxon>Ecdysozoa</taxon>
        <taxon>Arthropoda</taxon>
        <taxon>Chelicerata</taxon>
        <taxon>Arachnida</taxon>
        <taxon>Acari</taxon>
        <taxon>Acariformes</taxon>
        <taxon>Trombidiformes</taxon>
        <taxon>Prostigmata</taxon>
        <taxon>Eupodina</taxon>
        <taxon>Eriophyoidea</taxon>
        <taxon>Eriophyidae</taxon>
        <taxon>Eriophyinae</taxon>
        <taxon>Aceriini</taxon>
        <taxon>Aceria</taxon>
    </lineage>
</organism>